<gene>
    <name evidence="4" type="ORF">N1851_003403</name>
</gene>
<feature type="domain" description="SPIN-DOC-like zinc-finger" evidence="3">
    <location>
        <begin position="1482"/>
        <end position="1543"/>
    </location>
</feature>
<feature type="compositionally biased region" description="Low complexity" evidence="2">
    <location>
        <begin position="1128"/>
        <end position="1141"/>
    </location>
</feature>
<proteinExistence type="predicted"/>
<protein>
    <recommendedName>
        <fullName evidence="3">SPIN-DOC-like zinc-finger domain-containing protein</fullName>
    </recommendedName>
</protein>
<name>A0AA47N8Q5_MERPO</name>
<feature type="compositionally biased region" description="Polar residues" evidence="2">
    <location>
        <begin position="961"/>
        <end position="983"/>
    </location>
</feature>
<accession>A0AA47N8Q5</accession>
<evidence type="ECO:0000313" key="4">
    <source>
        <dbReference type="EMBL" id="KAK0154498.1"/>
    </source>
</evidence>
<feature type="region of interest" description="Disordered" evidence="2">
    <location>
        <begin position="1010"/>
        <end position="1066"/>
    </location>
</feature>
<dbReference type="PANTHER" id="PTHR34589:SF2">
    <property type="entry name" value="ZINC FINGER TRANSLOCATION-ASSOCIATED PROTEIN"/>
    <property type="match status" value="1"/>
</dbReference>
<evidence type="ECO:0000256" key="1">
    <source>
        <dbReference type="SAM" id="Coils"/>
    </source>
</evidence>
<feature type="compositionally biased region" description="Polar residues" evidence="2">
    <location>
        <begin position="1107"/>
        <end position="1127"/>
    </location>
</feature>
<feature type="region of interest" description="Disordered" evidence="2">
    <location>
        <begin position="621"/>
        <end position="653"/>
    </location>
</feature>
<feature type="region of interest" description="Disordered" evidence="2">
    <location>
        <begin position="1370"/>
        <end position="1406"/>
    </location>
</feature>
<evidence type="ECO:0000256" key="2">
    <source>
        <dbReference type="SAM" id="MobiDB-lite"/>
    </source>
</evidence>
<dbReference type="Proteomes" id="UP001174136">
    <property type="component" value="Unassembled WGS sequence"/>
</dbReference>
<dbReference type="InterPro" id="IPR040647">
    <property type="entry name" value="SPIN-DOC_Znf-C2H2"/>
</dbReference>
<evidence type="ECO:0000259" key="3">
    <source>
        <dbReference type="Pfam" id="PF18658"/>
    </source>
</evidence>
<sequence>MKGKDAAEGAGVARAAKPQAAAISPGQKKPTSGDGVNASLAALREKVAVHGAGDPGQSQKERWFQTMKLNQVLPPFPASGHAANRAAGAFDNNDSSVKCQSTGGGAAGGFITSPRSRSSGTTSDFSAPSVPPHRGTLHPSGTAAAAACQLQSKMSAKGSCSKAAPPPGVPRPGVSVPKAHPKAQAARIQAKPLNVDITTGLKIVSSAHLDPSKTGRSGPANAAGQAGIQKSALVTNKRAKSVDKTRVTAASEEERTAKRREQWRIKKREQRAKLAKSRERTQCAETMLQRPITPKTGLFNRGGLKYLPGLSSVRSMGQKQSVNSPKALDTPAGRLLKDAQVMVGPSFMHRNVGTAVKKEEIKIEQSGPAALDTVEQNQNQNPVFVKVENPQVARKTQADFGPNVTVEKRMDHTRKFSNYMYFSNVSRGIARCRTPRQRFIETQKCFSNQRNVRVKFPTLATIYNSRNVPKINPNESPEQTASRRREYWRIKKREQRAKQSLEVKNRLKEKDSLMRRVKRYQKILEEMRKARAQTQALEATQPTCSMLTHASETIGGFIKEDGTVTSNIPQVPMDTAAAAAAAGRGAEQTSCLLSNNDIAHSQSQPRLESLGHHRSVALGDLGRLSQRPPPPLRPAQVRVSLPRDGQSANKPPRLLSIRPRTQFQMAGAAAANSNRLVVHNPSQITLTHPPFPVDAGSDVSAPGAGGCVMKMEVSSLLAAPYEDPELTEEQRMAKKREYWRVKKREQRASRAAKLKQGLLLARGNAAMQRRKTHKQTPVQRAAMTNATQSGNVAKQKVNILPSPNVNVPNPQQAKQIKQEGAPAADLNIPPEQTICPIKLPPLPLTLALPQPEPDPTLTAETQATTLLAVASMKKLLEESLSTVSECQPNIKTEQPPCKAEMGDYVSEEHLEQEMKSNIPMISLGEEDKLPLAANLTLQIKSWQADPDDLVHSCSQDPYLEASSQTGKSPPPRSSTTQDLQCTSAEGAGCPTPMSPLRRAKRLCTKKSGNQHQQNCCSQAPPKLHHSPSAAHPPSEQQSQQLHKVQPAPQPPRCLPQSQPSSLQQYRRSSLAESVVVKGSMNSLQKKREYWKLMKRQQRARSKARQKGSLSHRQNSRILSPNTVQTLNQLSTNSSQSGKSQSPLNKRALQPKAPTASLTAVHSIPTLLVVSPTESTVGQSPDIIQVKPPVCSFTSSPSRGQHEVNARPAGTSCDPDISACSRTPGGKVDVLMSDGASDSKRRLMESQLEVMQGSFVDGSRVRKWTMQENINAAPAFATLTPPDNPLSSINLSPIEPLAPTPGCNSSHSSPVKPFFAQSPKPKTANASSPTKLLPISTLAPPKPIPGESQEEFLRRKREYWRVKKKEQRARKAIRDRELSQRRAPGNWKPIRPAKDQNQPQCTEKQDPGYWGAACEESEHLMRQRNLPAFLHFSTSDAEMGYYSYSSYTVPMEDEDPDGCFTDSGVLFADGDHGEEDGSISDGAWRNRYLMDHDPLNQLLVCMVCGDLLYSHSLEGVRAHIEEAHPETLNLEPPECRRILDAWDEQVSQRERFFTSQLQQHGGATLAGKG</sequence>
<reference evidence="4" key="1">
    <citation type="journal article" date="2023" name="Front. Mar. Sci.">
        <title>A new Merluccius polli reference genome to investigate the effects of global change in West African waters.</title>
        <authorList>
            <person name="Mateo J.L."/>
            <person name="Blanco-Fernandez C."/>
            <person name="Garcia-Vazquez E."/>
            <person name="Machado-Schiaffino G."/>
        </authorList>
    </citation>
    <scope>NUCLEOTIDE SEQUENCE</scope>
    <source>
        <strain evidence="4">C29</strain>
        <tissue evidence="4">Fin</tissue>
    </source>
</reference>
<feature type="region of interest" description="Disordered" evidence="2">
    <location>
        <begin position="100"/>
        <end position="145"/>
    </location>
</feature>
<organism evidence="4 5">
    <name type="scientific">Merluccius polli</name>
    <name type="common">Benguela hake</name>
    <name type="synonym">Merluccius cadenati</name>
    <dbReference type="NCBI Taxonomy" id="89951"/>
    <lineage>
        <taxon>Eukaryota</taxon>
        <taxon>Metazoa</taxon>
        <taxon>Chordata</taxon>
        <taxon>Craniata</taxon>
        <taxon>Vertebrata</taxon>
        <taxon>Euteleostomi</taxon>
        <taxon>Actinopterygii</taxon>
        <taxon>Neopterygii</taxon>
        <taxon>Teleostei</taxon>
        <taxon>Neoteleostei</taxon>
        <taxon>Acanthomorphata</taxon>
        <taxon>Zeiogadaria</taxon>
        <taxon>Gadariae</taxon>
        <taxon>Gadiformes</taxon>
        <taxon>Gadoidei</taxon>
        <taxon>Merlucciidae</taxon>
        <taxon>Merluccius</taxon>
    </lineage>
</organism>
<feature type="compositionally biased region" description="Low complexity" evidence="2">
    <location>
        <begin position="112"/>
        <end position="123"/>
    </location>
</feature>
<feature type="compositionally biased region" description="Basic residues" evidence="2">
    <location>
        <begin position="1094"/>
        <end position="1105"/>
    </location>
</feature>
<dbReference type="GO" id="GO:0045892">
    <property type="term" value="P:negative regulation of DNA-templated transcription"/>
    <property type="evidence" value="ECO:0007669"/>
    <property type="project" value="TreeGrafter"/>
</dbReference>
<feature type="region of interest" description="Disordered" evidence="2">
    <location>
        <begin position="1315"/>
        <end position="1346"/>
    </location>
</feature>
<dbReference type="PANTHER" id="PTHR34589">
    <property type="entry name" value="SIMILAR TO RIKEN CDNA 2700081O15"/>
    <property type="match status" value="1"/>
</dbReference>
<feature type="region of interest" description="Disordered" evidence="2">
    <location>
        <begin position="157"/>
        <end position="184"/>
    </location>
</feature>
<feature type="coiled-coil region" evidence="1">
    <location>
        <begin position="490"/>
        <end position="540"/>
    </location>
</feature>
<feature type="region of interest" description="Disordered" evidence="2">
    <location>
        <begin position="1"/>
        <end position="39"/>
    </location>
</feature>
<keyword evidence="5" id="KW-1185">Reference proteome</keyword>
<comment type="caution">
    <text evidence="4">The sequence shown here is derived from an EMBL/GenBank/DDBJ whole genome shotgun (WGS) entry which is preliminary data.</text>
</comment>
<evidence type="ECO:0000313" key="5">
    <source>
        <dbReference type="Proteomes" id="UP001174136"/>
    </source>
</evidence>
<dbReference type="InterPro" id="IPR052675">
    <property type="entry name" value="ZnF_transloc-Spindlin_int"/>
</dbReference>
<dbReference type="Pfam" id="PF18658">
    <property type="entry name" value="zf-C2H2_12"/>
    <property type="match status" value="1"/>
</dbReference>
<feature type="compositionally biased region" description="Low complexity" evidence="2">
    <location>
        <begin position="1054"/>
        <end position="1066"/>
    </location>
</feature>
<feature type="compositionally biased region" description="Basic and acidic residues" evidence="2">
    <location>
        <begin position="240"/>
        <end position="261"/>
    </location>
</feature>
<keyword evidence="1" id="KW-0175">Coiled coil</keyword>
<feature type="region of interest" description="Disordered" evidence="2">
    <location>
        <begin position="210"/>
        <end position="261"/>
    </location>
</feature>
<dbReference type="EMBL" id="JAOPHQ010000456">
    <property type="protein sequence ID" value="KAK0154498.1"/>
    <property type="molecule type" value="Genomic_DNA"/>
</dbReference>
<feature type="region of interest" description="Disordered" evidence="2">
    <location>
        <begin position="1094"/>
        <end position="1155"/>
    </location>
</feature>
<feature type="region of interest" description="Disordered" evidence="2">
    <location>
        <begin position="951"/>
        <end position="994"/>
    </location>
</feature>